<dbReference type="EMBL" id="JAEPLE010000001">
    <property type="protein sequence ID" value="MBO6987704.1"/>
    <property type="molecule type" value="Genomic_DNA"/>
</dbReference>
<dbReference type="SUPFAM" id="SSF82784">
    <property type="entry name" value="OsmC-like"/>
    <property type="match status" value="1"/>
</dbReference>
<sequence>MSIKAKYVGEFRSEIIFENQLKIKTNSNRNLHDSCEQTKPSNLLSASLASCISTTLGIILEKNNIESKSFYVDIISKSDVQNNKISTLHCKICLPLIKKLKIKNFIKEKIESSFISNSLKESINISYEYIFNR</sequence>
<comment type="caution">
    <text evidence="1">The sequence shown here is derived from an EMBL/GenBank/DDBJ whole genome shotgun (WGS) entry which is preliminary data.</text>
</comment>
<dbReference type="Gene3D" id="3.30.300.20">
    <property type="match status" value="1"/>
</dbReference>
<dbReference type="InterPro" id="IPR015946">
    <property type="entry name" value="KH_dom-like_a/b"/>
</dbReference>
<proteinExistence type="predicted"/>
<dbReference type="InterPro" id="IPR036102">
    <property type="entry name" value="OsmC/Ohrsf"/>
</dbReference>
<accession>A0A9D9BY20</accession>
<evidence type="ECO:0000313" key="1">
    <source>
        <dbReference type="EMBL" id="MBO6987704.1"/>
    </source>
</evidence>
<gene>
    <name evidence="1" type="ORF">JJ833_02455</name>
</gene>
<organism evidence="1">
    <name type="scientific">Prochlorococcus marinus XMU1424</name>
    <dbReference type="NCBI Taxonomy" id="2774497"/>
    <lineage>
        <taxon>Bacteria</taxon>
        <taxon>Bacillati</taxon>
        <taxon>Cyanobacteriota</taxon>
        <taxon>Cyanophyceae</taxon>
        <taxon>Synechococcales</taxon>
        <taxon>Prochlorococcaceae</taxon>
        <taxon>Prochlorococcus</taxon>
    </lineage>
</organism>
<name>A0A9D9BY20_PROMR</name>
<dbReference type="Pfam" id="PF02566">
    <property type="entry name" value="OsmC"/>
    <property type="match status" value="1"/>
</dbReference>
<reference evidence="1" key="1">
    <citation type="journal article" date="2021" name="Front. Mar. Sci.">
        <title>Genomes of Diverse Isolates of Prochlorococcus High-Light-Adapted Clade II in the Western Pacific Ocean.</title>
        <authorList>
            <person name="Yan W."/>
            <person name="Feng X."/>
            <person name="Zhang W."/>
            <person name="Nawaz M.Z."/>
            <person name="Luo T."/>
            <person name="Zhang R."/>
            <person name="Jiao N."/>
        </authorList>
    </citation>
    <scope>NUCLEOTIDE SEQUENCE</scope>
    <source>
        <strain evidence="1">XMU1424</strain>
    </source>
</reference>
<protein>
    <submittedName>
        <fullName evidence="1">OsmC family protein</fullName>
    </submittedName>
</protein>
<dbReference type="AlphaFoldDB" id="A0A9D9BY20"/>
<dbReference type="InterPro" id="IPR003718">
    <property type="entry name" value="OsmC/Ohr_fam"/>
</dbReference>